<dbReference type="FunFam" id="3.40.50.300:FF:000578">
    <property type="entry name" value="probable ATP-dependent RNA helicase DHX35"/>
    <property type="match status" value="1"/>
</dbReference>
<evidence type="ECO:0000256" key="2">
    <source>
        <dbReference type="ARBA" id="ARBA00012552"/>
    </source>
</evidence>
<keyword evidence="4" id="KW-0378">Hydrolase</keyword>
<comment type="caution">
    <text evidence="11">The sequence shown here is derived from an EMBL/GenBank/DDBJ whole genome shotgun (WGS) entry which is preliminary data.</text>
</comment>
<dbReference type="SMART" id="SM00490">
    <property type="entry name" value="HELICc"/>
    <property type="match status" value="1"/>
</dbReference>
<keyword evidence="12" id="KW-1185">Reference proteome</keyword>
<dbReference type="SUPFAM" id="SSF52540">
    <property type="entry name" value="P-loop containing nucleoside triphosphate hydrolases"/>
    <property type="match status" value="1"/>
</dbReference>
<evidence type="ECO:0000256" key="1">
    <source>
        <dbReference type="ARBA" id="ARBA00008792"/>
    </source>
</evidence>
<keyword evidence="6" id="KW-0067">ATP-binding</keyword>
<dbReference type="PANTHER" id="PTHR18934">
    <property type="entry name" value="ATP-DEPENDENT RNA HELICASE"/>
    <property type="match status" value="1"/>
</dbReference>
<dbReference type="GO" id="GO:0003723">
    <property type="term" value="F:RNA binding"/>
    <property type="evidence" value="ECO:0007669"/>
    <property type="project" value="TreeGrafter"/>
</dbReference>
<dbReference type="InterPro" id="IPR011545">
    <property type="entry name" value="DEAD/DEAH_box_helicase_dom"/>
</dbReference>
<organism evidence="11 12">
    <name type="scientific">Blastocystis sp. subtype 1 (strain ATCC 50177 / NandII)</name>
    <dbReference type="NCBI Taxonomy" id="478820"/>
    <lineage>
        <taxon>Eukaryota</taxon>
        <taxon>Sar</taxon>
        <taxon>Stramenopiles</taxon>
        <taxon>Bigyra</taxon>
        <taxon>Opalozoa</taxon>
        <taxon>Opalinata</taxon>
        <taxon>Blastocystidae</taxon>
        <taxon>Blastocystis</taxon>
    </lineage>
</organism>
<comment type="similarity">
    <text evidence="1">Belongs to the DEAD box helicase family. DEAH subfamily.</text>
</comment>
<dbReference type="InterPro" id="IPR001650">
    <property type="entry name" value="Helicase_C-like"/>
</dbReference>
<dbReference type="OrthoDB" id="5600252at2759"/>
<dbReference type="InterPro" id="IPR027417">
    <property type="entry name" value="P-loop_NTPase"/>
</dbReference>
<feature type="compositionally biased region" description="Pro residues" evidence="8">
    <location>
        <begin position="731"/>
        <end position="749"/>
    </location>
</feature>
<evidence type="ECO:0000256" key="8">
    <source>
        <dbReference type="SAM" id="MobiDB-lite"/>
    </source>
</evidence>
<evidence type="ECO:0000256" key="4">
    <source>
        <dbReference type="ARBA" id="ARBA00022801"/>
    </source>
</evidence>
<reference evidence="11 12" key="1">
    <citation type="submission" date="2016-05" db="EMBL/GenBank/DDBJ databases">
        <title>Nuclear genome of Blastocystis sp. subtype 1 NandII.</title>
        <authorList>
            <person name="Gentekaki E."/>
            <person name="Curtis B."/>
            <person name="Stairs C."/>
            <person name="Eme L."/>
            <person name="Herman E."/>
            <person name="Klimes V."/>
            <person name="Arias M.C."/>
            <person name="Elias M."/>
            <person name="Hilliou F."/>
            <person name="Klute M."/>
            <person name="Malik S.-B."/>
            <person name="Pightling A."/>
            <person name="Rachubinski R."/>
            <person name="Salas D."/>
            <person name="Schlacht A."/>
            <person name="Suga H."/>
            <person name="Archibald J."/>
            <person name="Ball S.G."/>
            <person name="Clark G."/>
            <person name="Dacks J."/>
            <person name="Van Der Giezen M."/>
            <person name="Tsaousis A."/>
            <person name="Roger A."/>
        </authorList>
    </citation>
    <scope>NUCLEOTIDE SEQUENCE [LARGE SCALE GENOMIC DNA]</scope>
    <source>
        <strain evidence="12">ATCC 50177 / NandII</strain>
    </source>
</reference>
<feature type="region of interest" description="Disordered" evidence="8">
    <location>
        <begin position="727"/>
        <end position="757"/>
    </location>
</feature>
<feature type="domain" description="Helicase ATP-binding" evidence="9">
    <location>
        <begin position="51"/>
        <end position="218"/>
    </location>
</feature>
<dbReference type="EC" id="3.6.4.13" evidence="2"/>
<evidence type="ECO:0000256" key="3">
    <source>
        <dbReference type="ARBA" id="ARBA00022741"/>
    </source>
</evidence>
<gene>
    <name evidence="11" type="ORF">AV274_1531</name>
</gene>
<feature type="domain" description="Helicase C-terminal" evidence="10">
    <location>
        <begin position="256"/>
        <end position="427"/>
    </location>
</feature>
<dbReference type="InterPro" id="IPR007502">
    <property type="entry name" value="Helicase-assoc_dom"/>
</dbReference>
<accession>A0A196SI74</accession>
<dbReference type="SMART" id="SM00487">
    <property type="entry name" value="DEXDc"/>
    <property type="match status" value="1"/>
</dbReference>
<dbReference type="SMART" id="SM00847">
    <property type="entry name" value="HA2"/>
    <property type="match status" value="1"/>
</dbReference>
<name>A0A196SI74_BLAHN</name>
<keyword evidence="3" id="KW-0547">Nucleotide-binding</keyword>
<dbReference type="Gene3D" id="3.40.50.300">
    <property type="entry name" value="P-loop containing nucleotide triphosphate hydrolases"/>
    <property type="match status" value="2"/>
</dbReference>
<dbReference type="Pfam" id="PF00271">
    <property type="entry name" value="Helicase_C"/>
    <property type="match status" value="1"/>
</dbReference>
<dbReference type="Gene3D" id="1.20.120.1080">
    <property type="match status" value="1"/>
</dbReference>
<dbReference type="Proteomes" id="UP000078348">
    <property type="component" value="Unassembled WGS sequence"/>
</dbReference>
<dbReference type="InterPro" id="IPR002464">
    <property type="entry name" value="DNA/RNA_helicase_DEAH_CS"/>
</dbReference>
<dbReference type="GO" id="GO:0016787">
    <property type="term" value="F:hydrolase activity"/>
    <property type="evidence" value="ECO:0007669"/>
    <property type="project" value="UniProtKB-KW"/>
</dbReference>
<dbReference type="CDD" id="cd18791">
    <property type="entry name" value="SF2_C_RHA"/>
    <property type="match status" value="1"/>
</dbReference>
<evidence type="ECO:0000259" key="10">
    <source>
        <dbReference type="PROSITE" id="PS51194"/>
    </source>
</evidence>
<dbReference type="Pfam" id="PF00270">
    <property type="entry name" value="DEAD"/>
    <property type="match status" value="1"/>
</dbReference>
<dbReference type="EMBL" id="LXWW01000064">
    <property type="protein sequence ID" value="OAO16740.1"/>
    <property type="molecule type" value="Genomic_DNA"/>
</dbReference>
<comment type="catalytic activity">
    <reaction evidence="7">
        <text>ATP + H2O = ADP + phosphate + H(+)</text>
        <dbReference type="Rhea" id="RHEA:13065"/>
        <dbReference type="ChEBI" id="CHEBI:15377"/>
        <dbReference type="ChEBI" id="CHEBI:15378"/>
        <dbReference type="ChEBI" id="CHEBI:30616"/>
        <dbReference type="ChEBI" id="CHEBI:43474"/>
        <dbReference type="ChEBI" id="CHEBI:456216"/>
        <dbReference type="EC" id="3.6.4.13"/>
    </reaction>
</comment>
<dbReference type="PROSITE" id="PS51192">
    <property type="entry name" value="HELICASE_ATP_BIND_1"/>
    <property type="match status" value="1"/>
</dbReference>
<evidence type="ECO:0000259" key="9">
    <source>
        <dbReference type="PROSITE" id="PS51192"/>
    </source>
</evidence>
<dbReference type="GO" id="GO:0005524">
    <property type="term" value="F:ATP binding"/>
    <property type="evidence" value="ECO:0007669"/>
    <property type="project" value="UniProtKB-KW"/>
</dbReference>
<dbReference type="PROSITE" id="PS51194">
    <property type="entry name" value="HELICASE_CTER"/>
    <property type="match status" value="1"/>
</dbReference>
<dbReference type="AlphaFoldDB" id="A0A196SI74"/>
<evidence type="ECO:0000256" key="6">
    <source>
        <dbReference type="ARBA" id="ARBA00022840"/>
    </source>
</evidence>
<dbReference type="PANTHER" id="PTHR18934:SF136">
    <property type="entry name" value="ATP-DEPENDENT RNA HELICASE DHX35-RELATED"/>
    <property type="match status" value="1"/>
</dbReference>
<sequence length="771" mass="87616">MNFWAPGTSAPGVDREYEDEGIYVVNDTQSRLSIDQQRRSLPIYKYRKEIIYAVETSHVVIIQGETGCGKSTQIPQYLFEAGWSDGGRCIICTQPRRIAATSIAKRVAEERRCVLGEEVGYSVHFDYNFNRNGKLTQIKYITDKELLREMTRNPLLNQYSVIMVDEVHERSVDNDILLGLLKKIIRKRQDLRIVISSASLDVKLYKRFFSDVEYMDKNDTLKPYTIMTVQGRQYPVDVFYAASPVPNYVECCAATAISIHNSTIRGDILVFLPGEDEVEACKEVLIERSRSLRLRNGQIWVVTLYNSLPYAEQRKVFQPTPRGFRKVVLATSMAETSISIENITCVIDSGFETVTIYNKTVNMNTQVIQPISKATAQQRAGRAGRFTQGQCYRLMTEEDYEKLEKRGKPEVMRLLLCEAILLTRQLGIQNLDTFDLPSEISSSRYYIALKVLNLLDTLDTPNYTINTRGILVSQLPVDTQLASFLLFAREEGCEEQALTIAAFSSISHLYKEEPKDHEEKNEYEKVMGELIDERGDQFTYLHIFDFLLNPPVEEGETPIHRTLASLTGRDVSAFCAQWYLNPMAMKKMLEMRQQFKYFLDLLPEEAVQSLHSEAEAREAAERSGDEKVMHCLIKAYFKNICKLASNGSYVPVNLLNDEGSNEGNIDVEVYEDSVLHMIRRAHNWVLFKDISLVDGICIRDVVSVNPLMVARTIPKFYKQLTGTEEAVAPGPQLPGPQLPGPQLPGPQLPPAGVTGASHMGMEDRLRDIFRF</sequence>
<dbReference type="GO" id="GO:0003724">
    <property type="term" value="F:RNA helicase activity"/>
    <property type="evidence" value="ECO:0007669"/>
    <property type="project" value="UniProtKB-EC"/>
</dbReference>
<dbReference type="STRING" id="478820.A0A196SI74"/>
<evidence type="ECO:0000256" key="5">
    <source>
        <dbReference type="ARBA" id="ARBA00022806"/>
    </source>
</evidence>
<dbReference type="PROSITE" id="PS00690">
    <property type="entry name" value="DEAH_ATP_HELICASE"/>
    <property type="match status" value="1"/>
</dbReference>
<evidence type="ECO:0000313" key="11">
    <source>
        <dbReference type="EMBL" id="OAO16740.1"/>
    </source>
</evidence>
<dbReference type="InterPro" id="IPR014001">
    <property type="entry name" value="Helicase_ATP-bd"/>
</dbReference>
<evidence type="ECO:0000256" key="7">
    <source>
        <dbReference type="ARBA" id="ARBA00047984"/>
    </source>
</evidence>
<keyword evidence="5" id="KW-0347">Helicase</keyword>
<evidence type="ECO:0000313" key="12">
    <source>
        <dbReference type="Proteomes" id="UP000078348"/>
    </source>
</evidence>
<proteinExistence type="inferred from homology"/>
<protein>
    <recommendedName>
        <fullName evidence="2">RNA helicase</fullName>
        <ecNumber evidence="2">3.6.4.13</ecNumber>
    </recommendedName>
</protein>